<reference evidence="1" key="1">
    <citation type="journal article" date="2017" name="Syst. Appl. Microbiol.">
        <title>Soybeans inoculated with root zone soils of Canadian native legumes harbour diverse and novel Bradyrhizobium spp. that possess agricultural potential.</title>
        <authorList>
            <person name="Bromfield E.S.P."/>
            <person name="Cloutier S."/>
            <person name="Tambong J.T."/>
            <person name="Tran Thi T.V."/>
        </authorList>
    </citation>
    <scope>NUCLEOTIDE SEQUENCE</scope>
    <source>
        <strain evidence="1">1S5</strain>
    </source>
</reference>
<dbReference type="RefSeq" id="WP_166097296.1">
    <property type="nucleotide sequence ID" value="NZ_CP096255.1"/>
</dbReference>
<gene>
    <name evidence="1" type="ORF">HAP41_0000020380</name>
</gene>
<dbReference type="Proteomes" id="UP000551709">
    <property type="component" value="Chromosome"/>
</dbReference>
<evidence type="ECO:0000313" key="2">
    <source>
        <dbReference type="Proteomes" id="UP000551709"/>
    </source>
</evidence>
<protein>
    <submittedName>
        <fullName evidence="1">DUF1700 domain-containing protein</fullName>
    </submittedName>
</protein>
<proteinExistence type="predicted"/>
<dbReference type="Pfam" id="PF22564">
    <property type="entry name" value="HAAS"/>
    <property type="match status" value="1"/>
</dbReference>
<evidence type="ECO:0000313" key="1">
    <source>
        <dbReference type="EMBL" id="UPT91073.1"/>
    </source>
</evidence>
<dbReference type="AlphaFoldDB" id="A0A8T5VDX1"/>
<reference evidence="1" key="2">
    <citation type="submission" date="2022-04" db="EMBL/GenBank/DDBJ databases">
        <authorList>
            <person name="Bromfield E.S.P."/>
            <person name="Cloutier S."/>
        </authorList>
    </citation>
    <scope>NUCLEOTIDE SEQUENCE</scope>
    <source>
        <strain evidence="1">1S5</strain>
    </source>
</reference>
<accession>A0A8T5VDX1</accession>
<sequence length="190" mass="20119">MNRVAFLTILNDGLAGLPAREIDDILADYMSYFDEAEASGRSEAEVAAALGDPRRLARELRAETGLRHWENHRSLRNSGAALLALGGLATVDILFLLPLLFAAMLIMLVMGLIVVVLGIVGIGLLLSLVKLGHFASIAAMLLRAVAGIGLIAGSVGGGALLLLALNSVVKMLGNYARLHYRLLKPEPDLA</sequence>
<organism evidence="1 2">
    <name type="scientific">Bradyrhizobium barranii subsp. apii</name>
    <dbReference type="NCBI Taxonomy" id="2819348"/>
    <lineage>
        <taxon>Bacteria</taxon>
        <taxon>Pseudomonadati</taxon>
        <taxon>Pseudomonadota</taxon>
        <taxon>Alphaproteobacteria</taxon>
        <taxon>Hyphomicrobiales</taxon>
        <taxon>Nitrobacteraceae</taxon>
        <taxon>Bradyrhizobium</taxon>
        <taxon>Bradyrhizobium barranii</taxon>
    </lineage>
</organism>
<name>A0A8T5VDX1_9BRAD</name>
<dbReference type="EMBL" id="CP096255">
    <property type="protein sequence ID" value="UPT91073.1"/>
    <property type="molecule type" value="Genomic_DNA"/>
</dbReference>